<dbReference type="Pfam" id="PF07745">
    <property type="entry name" value="Glyco_hydro_53"/>
    <property type="match status" value="1"/>
</dbReference>
<comment type="caution">
    <text evidence="7">The sequence shown here is derived from an EMBL/GenBank/DDBJ whole genome shotgun (WGS) entry which is preliminary data.</text>
</comment>
<dbReference type="InterPro" id="IPR011683">
    <property type="entry name" value="Glyco_hydro_53"/>
</dbReference>
<name>D1PUA2_9BACT</name>
<protein>
    <recommendedName>
        <fullName evidence="3 6">Arabinogalactan endo-beta-1,4-galactanase</fullName>
        <ecNumber evidence="3 6">3.2.1.89</ecNumber>
    </recommendedName>
</protein>
<dbReference type="OrthoDB" id="9768786at2"/>
<evidence type="ECO:0000256" key="1">
    <source>
        <dbReference type="ARBA" id="ARBA00001695"/>
    </source>
</evidence>
<dbReference type="RefSeq" id="WP_007174885.1">
    <property type="nucleotide sequence ID" value="NZ_GG704782.1"/>
</dbReference>
<dbReference type="AlphaFoldDB" id="D1PUA2"/>
<dbReference type="EC" id="3.2.1.89" evidence="3 6"/>
<evidence type="ECO:0000313" key="7">
    <source>
        <dbReference type="EMBL" id="EFA45014.1"/>
    </source>
</evidence>
<proteinExistence type="inferred from homology"/>
<evidence type="ECO:0000313" key="8">
    <source>
        <dbReference type="Proteomes" id="UP000003160"/>
    </source>
</evidence>
<evidence type="ECO:0000256" key="2">
    <source>
        <dbReference type="ARBA" id="ARBA00010687"/>
    </source>
</evidence>
<dbReference type="GO" id="GO:0045490">
    <property type="term" value="P:pectin catabolic process"/>
    <property type="evidence" value="ECO:0007669"/>
    <property type="project" value="TreeGrafter"/>
</dbReference>
<dbReference type="GO" id="GO:0031218">
    <property type="term" value="F:arabinogalactan endo-1,4-beta-galactosidase activity"/>
    <property type="evidence" value="ECO:0007669"/>
    <property type="project" value="UniProtKB-EC"/>
</dbReference>
<accession>D1PUA2</accession>
<feature type="signal peptide" evidence="6">
    <location>
        <begin position="1"/>
        <end position="20"/>
    </location>
</feature>
<dbReference type="EMBL" id="ACKS01000025">
    <property type="protein sequence ID" value="EFA45014.1"/>
    <property type="molecule type" value="Genomic_DNA"/>
</dbReference>
<evidence type="ECO:0000256" key="3">
    <source>
        <dbReference type="ARBA" id="ARBA00012556"/>
    </source>
</evidence>
<dbReference type="GO" id="GO:0015926">
    <property type="term" value="F:glucosidase activity"/>
    <property type="evidence" value="ECO:0007669"/>
    <property type="project" value="InterPro"/>
</dbReference>
<dbReference type="PANTHER" id="PTHR34983:SF1">
    <property type="entry name" value="ARABINOGALACTAN ENDO-BETA-1,4-GALACTANASE A"/>
    <property type="match status" value="1"/>
</dbReference>
<dbReference type="HOGENOM" id="CLU_011259_2_2_10"/>
<reference evidence="7 8" key="1">
    <citation type="submission" date="2009-10" db="EMBL/GenBank/DDBJ databases">
        <authorList>
            <person name="Qin X."/>
            <person name="Bachman B."/>
            <person name="Battles P."/>
            <person name="Bell A."/>
            <person name="Bess C."/>
            <person name="Bickham C."/>
            <person name="Chaboub L."/>
            <person name="Chen D."/>
            <person name="Coyle M."/>
            <person name="Deiros D.R."/>
            <person name="Dinh H."/>
            <person name="Forbes L."/>
            <person name="Fowler G."/>
            <person name="Francisco L."/>
            <person name="Fu Q."/>
            <person name="Gubbala S."/>
            <person name="Hale W."/>
            <person name="Han Y."/>
            <person name="Hemphill L."/>
            <person name="Highlander S.K."/>
            <person name="Hirani K."/>
            <person name="Hogues M."/>
            <person name="Jackson L."/>
            <person name="Jakkamsetti A."/>
            <person name="Javaid M."/>
            <person name="Jiang H."/>
            <person name="Korchina V."/>
            <person name="Kovar C."/>
            <person name="Lara F."/>
            <person name="Lee S."/>
            <person name="Mata R."/>
            <person name="Mathew T."/>
            <person name="Moen C."/>
            <person name="Morales K."/>
            <person name="Munidasa M."/>
            <person name="Nazareth L."/>
            <person name="Ngo R."/>
            <person name="Nguyen L."/>
            <person name="Okwuonu G."/>
            <person name="Ongeri F."/>
            <person name="Patil S."/>
            <person name="Petrosino J."/>
            <person name="Pham C."/>
            <person name="Pham P."/>
            <person name="Pu L.-L."/>
            <person name="Puazo M."/>
            <person name="Raj R."/>
            <person name="Reid J."/>
            <person name="Rouhana J."/>
            <person name="Saada N."/>
            <person name="Shang Y."/>
            <person name="Simmons D."/>
            <person name="Thornton R."/>
            <person name="Warren J."/>
            <person name="Weissenberger G."/>
            <person name="Zhang J."/>
            <person name="Zhang L."/>
            <person name="Zhou C."/>
            <person name="Zhu D."/>
            <person name="Muzny D."/>
            <person name="Worley K."/>
            <person name="Gibbs R."/>
        </authorList>
    </citation>
    <scope>NUCLEOTIDE SEQUENCE [LARGE SCALE GENOMIC DNA]</scope>
    <source>
        <strain evidence="7 8">DSM 17361</strain>
    </source>
</reference>
<dbReference type="Gene3D" id="3.20.20.80">
    <property type="entry name" value="Glycosidases"/>
    <property type="match status" value="1"/>
</dbReference>
<keyword evidence="8" id="KW-1185">Reference proteome</keyword>
<sequence length="434" mass="48630">MHKIIKFVIGVCLFPFMAQAQQKYVGGDISLLPTYEEHGVHYLDQDGVQVEPLKYFGEKAGWNAMRVRVFVDPSKAPDEHKSWGARQDLGYATALCKRIKDEGYALMLDFHYSDTWTDPGQHSTPSAWDSNDPNVLADSVYRYTVRSLKYMKENGVVPDFIQPGNEITNGMMWPTGHCLPDGRDYKGGTFANLVKYLNAGVKGCKEVCPEAKIVIHTELSNPWNVTNFYNTLGNQVDYDIIGLSYYPDYHGTLGTLSSALNTLESKHGDKDIMIVETGYGARWALGSKYSSIVQKTWPLTEAGQKKFTSDLINELNKHPKVTGLFWWMPEDNEYWANANPVRSSWWNASLYTQDTGKPLAAMFELQRFIGKDPTGISKIFIDGVPNNNRSSKSATASPAEAPIYNLQGQRVSASGNLPQGLYIAGGKKYLHIHR</sequence>
<organism evidence="7 8">
    <name type="scientific">Hallella bergensis DSM 17361</name>
    <dbReference type="NCBI Taxonomy" id="585502"/>
    <lineage>
        <taxon>Bacteria</taxon>
        <taxon>Pseudomonadati</taxon>
        <taxon>Bacteroidota</taxon>
        <taxon>Bacteroidia</taxon>
        <taxon>Bacteroidales</taxon>
        <taxon>Prevotellaceae</taxon>
        <taxon>Hallella</taxon>
    </lineage>
</organism>
<dbReference type="eggNOG" id="COG3867">
    <property type="taxonomic scope" value="Bacteria"/>
</dbReference>
<evidence type="ECO:0000256" key="6">
    <source>
        <dbReference type="RuleBase" id="RU361192"/>
    </source>
</evidence>
<dbReference type="Proteomes" id="UP000003160">
    <property type="component" value="Unassembled WGS sequence"/>
</dbReference>
<dbReference type="PANTHER" id="PTHR34983">
    <property type="entry name" value="ARABINOGALACTAN ENDO-BETA-1,4-GALACTANASE A"/>
    <property type="match status" value="1"/>
</dbReference>
<keyword evidence="5 6" id="KW-0326">Glycosidase</keyword>
<keyword evidence="4 6" id="KW-0378">Hydrolase</keyword>
<keyword evidence="6" id="KW-0732">Signal</keyword>
<evidence type="ECO:0000256" key="4">
    <source>
        <dbReference type="ARBA" id="ARBA00022801"/>
    </source>
</evidence>
<comment type="similarity">
    <text evidence="2 6">Belongs to the glycosyl hydrolase 53 family.</text>
</comment>
<gene>
    <name evidence="7" type="ORF">HMPREF0645_0537</name>
</gene>
<dbReference type="SUPFAM" id="SSF51445">
    <property type="entry name" value="(Trans)glycosidases"/>
    <property type="match status" value="1"/>
</dbReference>
<evidence type="ECO:0000256" key="5">
    <source>
        <dbReference type="ARBA" id="ARBA00023295"/>
    </source>
</evidence>
<feature type="chain" id="PRO_5005126097" description="Arabinogalactan endo-beta-1,4-galactanase" evidence="6">
    <location>
        <begin position="21"/>
        <end position="434"/>
    </location>
</feature>
<comment type="catalytic activity">
    <reaction evidence="1 6">
        <text>The enzyme specifically hydrolyzes (1-&gt;4)-beta-D-galactosidic linkages in type I arabinogalactans.</text>
        <dbReference type="EC" id="3.2.1.89"/>
    </reaction>
</comment>
<dbReference type="InterPro" id="IPR017853">
    <property type="entry name" value="GH"/>
</dbReference>